<organism evidence="3 4">
    <name type="scientific">Candidatus Kaiserbacteria bacterium RIFCSPLOWO2_01_FULL_53_17</name>
    <dbReference type="NCBI Taxonomy" id="1798511"/>
    <lineage>
        <taxon>Bacteria</taxon>
        <taxon>Candidatus Kaiseribacteriota</taxon>
    </lineage>
</organism>
<evidence type="ECO:0000313" key="3">
    <source>
        <dbReference type="EMBL" id="OGG72574.1"/>
    </source>
</evidence>
<dbReference type="InterPro" id="IPR036116">
    <property type="entry name" value="FN3_sf"/>
</dbReference>
<dbReference type="CDD" id="cd00063">
    <property type="entry name" value="FN3"/>
    <property type="match status" value="1"/>
</dbReference>
<protein>
    <recommendedName>
        <fullName evidence="2">Fibronectin type-III domain-containing protein</fullName>
    </recommendedName>
</protein>
<feature type="domain" description="Fibronectin type-III" evidence="2">
    <location>
        <begin position="24"/>
        <end position="109"/>
    </location>
</feature>
<dbReference type="SUPFAM" id="SSF49265">
    <property type="entry name" value="Fibronectin type III"/>
    <property type="match status" value="1"/>
</dbReference>
<comment type="caution">
    <text evidence="3">The sequence shown here is derived from an EMBL/GenBank/DDBJ whole genome shotgun (WGS) entry which is preliminary data.</text>
</comment>
<dbReference type="EMBL" id="MFLY01000040">
    <property type="protein sequence ID" value="OGG72574.1"/>
    <property type="molecule type" value="Genomic_DNA"/>
</dbReference>
<dbReference type="InterPro" id="IPR003961">
    <property type="entry name" value="FN3_dom"/>
</dbReference>
<feature type="chain" id="PRO_5009524176" description="Fibronectin type-III domain-containing protein" evidence="1">
    <location>
        <begin position="23"/>
        <end position="195"/>
    </location>
</feature>
<gene>
    <name evidence="3" type="ORF">A3A38_02250</name>
</gene>
<dbReference type="InterPro" id="IPR013783">
    <property type="entry name" value="Ig-like_fold"/>
</dbReference>
<reference evidence="3 4" key="1">
    <citation type="journal article" date="2016" name="Nat. Commun.">
        <title>Thousands of microbial genomes shed light on interconnected biogeochemical processes in an aquifer system.</title>
        <authorList>
            <person name="Anantharaman K."/>
            <person name="Brown C.T."/>
            <person name="Hug L.A."/>
            <person name="Sharon I."/>
            <person name="Castelle C.J."/>
            <person name="Probst A.J."/>
            <person name="Thomas B.C."/>
            <person name="Singh A."/>
            <person name="Wilkins M.J."/>
            <person name="Karaoz U."/>
            <person name="Brodie E.L."/>
            <person name="Williams K.H."/>
            <person name="Hubbard S.S."/>
            <person name="Banfield J.F."/>
        </authorList>
    </citation>
    <scope>NUCLEOTIDE SEQUENCE [LARGE SCALE GENOMIC DNA]</scope>
</reference>
<sequence>MRRTWLASALLACMFLASEAMAGSANFTFRMEDPTSGLLGYRLYYSRTSGQYDSINSVALPFCNGCLTPGAGVAEWACSMVNFQPGATYYFTVTALNAQGESPRSNEVSKTMPLDTCPVGNIALTPASSATRVDGYDLIKFGKEFGKRVDGANCTLAAITAWTGSAEAADLNSDRIVDGVDQNILMANRGKICGQ</sequence>
<accession>A0A1F6EFZ7</accession>
<evidence type="ECO:0000259" key="2">
    <source>
        <dbReference type="Pfam" id="PF00041"/>
    </source>
</evidence>
<evidence type="ECO:0000256" key="1">
    <source>
        <dbReference type="SAM" id="SignalP"/>
    </source>
</evidence>
<dbReference type="Proteomes" id="UP000177306">
    <property type="component" value="Unassembled WGS sequence"/>
</dbReference>
<dbReference type="Pfam" id="PF00041">
    <property type="entry name" value="fn3"/>
    <property type="match status" value="1"/>
</dbReference>
<keyword evidence="1" id="KW-0732">Signal</keyword>
<evidence type="ECO:0000313" key="4">
    <source>
        <dbReference type="Proteomes" id="UP000177306"/>
    </source>
</evidence>
<dbReference type="Gene3D" id="2.60.40.10">
    <property type="entry name" value="Immunoglobulins"/>
    <property type="match status" value="1"/>
</dbReference>
<proteinExistence type="predicted"/>
<feature type="signal peptide" evidence="1">
    <location>
        <begin position="1"/>
        <end position="22"/>
    </location>
</feature>
<name>A0A1F6EFZ7_9BACT</name>
<dbReference type="AlphaFoldDB" id="A0A1F6EFZ7"/>